<keyword evidence="5 6" id="KW-0456">Lyase</keyword>
<dbReference type="SMART" id="SM00905">
    <property type="entry name" value="FolB"/>
    <property type="match status" value="1"/>
</dbReference>
<evidence type="ECO:0000256" key="1">
    <source>
        <dbReference type="ARBA" id="ARBA00001353"/>
    </source>
</evidence>
<evidence type="ECO:0000256" key="2">
    <source>
        <dbReference type="ARBA" id="ARBA00005013"/>
    </source>
</evidence>
<name>A0ABZ3FPG9_9ACTN</name>
<dbReference type="Pfam" id="PF02152">
    <property type="entry name" value="FolB"/>
    <property type="match status" value="1"/>
</dbReference>
<evidence type="ECO:0000256" key="3">
    <source>
        <dbReference type="ARBA" id="ARBA00005708"/>
    </source>
</evidence>
<reference evidence="8 9" key="1">
    <citation type="submission" date="2024-04" db="EMBL/GenBank/DDBJ databases">
        <title>Isolation of an actinomycete strain from pig manure.</title>
        <authorList>
            <person name="Gong T."/>
            <person name="Yu Z."/>
            <person name="An M."/>
            <person name="Wei C."/>
            <person name="Yang W."/>
            <person name="Liu L."/>
        </authorList>
    </citation>
    <scope>NUCLEOTIDE SEQUENCE [LARGE SCALE GENOMIC DNA]</scope>
    <source>
        <strain evidence="8 9">ZF39</strain>
    </source>
</reference>
<keyword evidence="9" id="KW-1185">Reference proteome</keyword>
<accession>A0ABZ3FPG9</accession>
<evidence type="ECO:0000313" key="8">
    <source>
        <dbReference type="EMBL" id="XAN06664.1"/>
    </source>
</evidence>
<keyword evidence="4 6" id="KW-0289">Folate biosynthesis</keyword>
<evidence type="ECO:0000256" key="6">
    <source>
        <dbReference type="RuleBase" id="RU362079"/>
    </source>
</evidence>
<comment type="function">
    <text evidence="6">Catalyzes the conversion of 7,8-dihydroneopterin to 6-hydroxymethyl-7,8-dihydropterin.</text>
</comment>
<dbReference type="RefSeq" id="WP_425308095.1">
    <property type="nucleotide sequence ID" value="NZ_CP154795.1"/>
</dbReference>
<dbReference type="NCBIfam" id="TIGR00525">
    <property type="entry name" value="folB"/>
    <property type="match status" value="1"/>
</dbReference>
<dbReference type="CDD" id="cd00534">
    <property type="entry name" value="DHNA_DHNTPE"/>
    <property type="match status" value="1"/>
</dbReference>
<dbReference type="PANTHER" id="PTHR42844">
    <property type="entry name" value="DIHYDRONEOPTERIN ALDOLASE 1-RELATED"/>
    <property type="match status" value="1"/>
</dbReference>
<organism evidence="8 9">
    <name type="scientific">Ammonicoccus fulvus</name>
    <dbReference type="NCBI Taxonomy" id="3138240"/>
    <lineage>
        <taxon>Bacteria</taxon>
        <taxon>Bacillati</taxon>
        <taxon>Actinomycetota</taxon>
        <taxon>Actinomycetes</taxon>
        <taxon>Propionibacteriales</taxon>
        <taxon>Propionibacteriaceae</taxon>
        <taxon>Ammonicoccus</taxon>
    </lineage>
</organism>
<dbReference type="Proteomes" id="UP001442841">
    <property type="component" value="Chromosome"/>
</dbReference>
<dbReference type="EMBL" id="CP154795">
    <property type="protein sequence ID" value="XAN06664.1"/>
    <property type="molecule type" value="Genomic_DNA"/>
</dbReference>
<evidence type="ECO:0000259" key="7">
    <source>
        <dbReference type="SMART" id="SM00905"/>
    </source>
</evidence>
<dbReference type="InterPro" id="IPR006156">
    <property type="entry name" value="Dihydroneopterin_aldolase"/>
</dbReference>
<dbReference type="EC" id="4.1.2.25" evidence="6"/>
<comment type="catalytic activity">
    <reaction evidence="1 6">
        <text>7,8-dihydroneopterin = 6-hydroxymethyl-7,8-dihydropterin + glycolaldehyde</text>
        <dbReference type="Rhea" id="RHEA:10540"/>
        <dbReference type="ChEBI" id="CHEBI:17001"/>
        <dbReference type="ChEBI" id="CHEBI:17071"/>
        <dbReference type="ChEBI" id="CHEBI:44841"/>
        <dbReference type="EC" id="4.1.2.25"/>
    </reaction>
</comment>
<dbReference type="InterPro" id="IPR043133">
    <property type="entry name" value="GTP-CH-I_C/QueF"/>
</dbReference>
<dbReference type="SUPFAM" id="SSF55620">
    <property type="entry name" value="Tetrahydrobiopterin biosynthesis enzymes-like"/>
    <property type="match status" value="1"/>
</dbReference>
<dbReference type="NCBIfam" id="TIGR00526">
    <property type="entry name" value="folB_dom"/>
    <property type="match status" value="1"/>
</dbReference>
<dbReference type="Gene3D" id="3.30.1130.10">
    <property type="match status" value="1"/>
</dbReference>
<feature type="domain" description="Dihydroneopterin aldolase/epimerase" evidence="7">
    <location>
        <begin position="9"/>
        <end position="121"/>
    </location>
</feature>
<dbReference type="PANTHER" id="PTHR42844:SF1">
    <property type="entry name" value="DIHYDRONEOPTERIN ALDOLASE 1-RELATED"/>
    <property type="match status" value="1"/>
</dbReference>
<evidence type="ECO:0000313" key="9">
    <source>
        <dbReference type="Proteomes" id="UP001442841"/>
    </source>
</evidence>
<comment type="pathway">
    <text evidence="2 6">Cofactor biosynthesis; tetrahydrofolate biosynthesis; 2-amino-4-hydroxy-6-hydroxymethyl-7,8-dihydropteridine diphosphate from 7,8-dihydroneopterin triphosphate: step 3/4.</text>
</comment>
<protein>
    <recommendedName>
        <fullName evidence="6">7,8-dihydroneopterin aldolase</fullName>
        <ecNumber evidence="6">4.1.2.25</ecNumber>
    </recommendedName>
</protein>
<evidence type="ECO:0000256" key="5">
    <source>
        <dbReference type="ARBA" id="ARBA00023239"/>
    </source>
</evidence>
<dbReference type="GO" id="GO:0004150">
    <property type="term" value="F:dihydroneopterin aldolase activity"/>
    <property type="evidence" value="ECO:0007669"/>
    <property type="project" value="UniProtKB-EC"/>
</dbReference>
<dbReference type="InterPro" id="IPR006157">
    <property type="entry name" value="FolB_dom"/>
</dbReference>
<gene>
    <name evidence="8" type="primary">folB</name>
    <name evidence="8" type="ORF">AADG42_04865</name>
</gene>
<proteinExistence type="inferred from homology"/>
<comment type="similarity">
    <text evidence="3 6">Belongs to the DHNA family.</text>
</comment>
<sequence>MGQDAHDRIALRGIRAFGHHGVLPHERTYGQQFSADVTIAVDLSVVGESDRLADTVDYSEIAAAVSEELAGSPLDTIEALAHRIADRCLGDDRIEEVEVTVHKPMAPVSVVLDDIAVTITRSTR</sequence>
<evidence type="ECO:0000256" key="4">
    <source>
        <dbReference type="ARBA" id="ARBA00022909"/>
    </source>
</evidence>